<sequence>MAPGTRRANRGGYVEHDDFEGLPVRQWRQEWTNIAPPPQPELHQNDVWAVELLHGMPKDAALLPPHTQELLRAARSGRLYKRPPPTEDEDADGDTLQPDKLDKKEDDFMSQGYQLRLWKQIPKTIEAPVISHLAKRRKNTVTIASRTVEEKVQGPTVTRATVRRIDAAGNPYTEEVTLAEGQQLDGEIISTRVEALPVAKAEASAPVLAPARRRPPPPKRKAKAGPGRGKKKLKNVQAEAQTVGTIATRAGAPAIKPESSEVDVNISQLQSLTPTHDSEMADGDDDDDDDDGEDGEDGEEGEEGEAEGDETTQIEQLNNTSIVTADTTTLTAKDDDHDVTVADFTTEIEIEDSAPAAENASLGGVGSPSQPLPLAPPQLSPNAPLEGSPLKNVVVQSPIETPVSPPAPIAAESQPVMDTSMEIDTDEPPAQPPADDPRAESPDDRNLLPPPPDQRTSSSPRTRSR</sequence>
<gene>
    <name evidence="2" type="ORF">ESCO_001166</name>
</gene>
<dbReference type="AlphaFoldDB" id="A0A0M8N3C0"/>
<evidence type="ECO:0000313" key="3">
    <source>
        <dbReference type="Proteomes" id="UP000053831"/>
    </source>
</evidence>
<comment type="caution">
    <text evidence="2">The sequence shown here is derived from an EMBL/GenBank/DDBJ whole genome shotgun (WGS) entry which is preliminary data.</text>
</comment>
<accession>A0A0M8N3C0</accession>
<feature type="compositionally biased region" description="Polar residues" evidence="1">
    <location>
        <begin position="313"/>
        <end position="323"/>
    </location>
</feature>
<feature type="compositionally biased region" description="Low complexity" evidence="1">
    <location>
        <begin position="454"/>
        <end position="465"/>
    </location>
</feature>
<protein>
    <submittedName>
        <fullName evidence="2">Uncharacterized protein</fullName>
    </submittedName>
</protein>
<reference evidence="2 3" key="1">
    <citation type="submission" date="2015-07" db="EMBL/GenBank/DDBJ databases">
        <title>The genome of the fungus Escovopsis weberi, a specialized disease agent of ant agriculture.</title>
        <authorList>
            <person name="de Man T.J."/>
            <person name="Stajich J.E."/>
            <person name="Kubicek C.P."/>
            <person name="Chenthamara K."/>
            <person name="Atanasova L."/>
            <person name="Druzhinina I.S."/>
            <person name="Birnbaum S."/>
            <person name="Barribeau S.M."/>
            <person name="Teiling C."/>
            <person name="Suen G."/>
            <person name="Currie C."/>
            <person name="Gerardo N.M."/>
        </authorList>
    </citation>
    <scope>NUCLEOTIDE SEQUENCE [LARGE SCALE GENOMIC DNA]</scope>
</reference>
<evidence type="ECO:0000256" key="1">
    <source>
        <dbReference type="SAM" id="MobiDB-lite"/>
    </source>
</evidence>
<feature type="compositionally biased region" description="Pro residues" evidence="1">
    <location>
        <begin position="370"/>
        <end position="379"/>
    </location>
</feature>
<keyword evidence="3" id="KW-1185">Reference proteome</keyword>
<organism evidence="2 3">
    <name type="scientific">Escovopsis weberi</name>
    <dbReference type="NCBI Taxonomy" id="150374"/>
    <lineage>
        <taxon>Eukaryota</taxon>
        <taxon>Fungi</taxon>
        <taxon>Dikarya</taxon>
        <taxon>Ascomycota</taxon>
        <taxon>Pezizomycotina</taxon>
        <taxon>Sordariomycetes</taxon>
        <taxon>Hypocreomycetidae</taxon>
        <taxon>Hypocreales</taxon>
        <taxon>Hypocreaceae</taxon>
        <taxon>Escovopsis</taxon>
    </lineage>
</organism>
<feature type="compositionally biased region" description="Basic and acidic residues" evidence="1">
    <location>
        <begin position="435"/>
        <end position="446"/>
    </location>
</feature>
<feature type="compositionally biased region" description="Acidic residues" evidence="1">
    <location>
        <begin position="280"/>
        <end position="312"/>
    </location>
</feature>
<feature type="compositionally biased region" description="Basic residues" evidence="1">
    <location>
        <begin position="211"/>
        <end position="234"/>
    </location>
</feature>
<feature type="region of interest" description="Disordered" evidence="1">
    <location>
        <begin position="76"/>
        <end position="103"/>
    </location>
</feature>
<dbReference type="STRING" id="150374.A0A0M8N3C0"/>
<dbReference type="OrthoDB" id="275715at2759"/>
<proteinExistence type="predicted"/>
<dbReference type="EMBL" id="LGSR01000020">
    <property type="protein sequence ID" value="KOS19754.1"/>
    <property type="molecule type" value="Genomic_DNA"/>
</dbReference>
<feature type="region of interest" description="Disordered" evidence="1">
    <location>
        <begin position="199"/>
        <end position="465"/>
    </location>
</feature>
<name>A0A0M8N3C0_ESCWE</name>
<dbReference type="Proteomes" id="UP000053831">
    <property type="component" value="Unassembled WGS sequence"/>
</dbReference>
<evidence type="ECO:0000313" key="2">
    <source>
        <dbReference type="EMBL" id="KOS19754.1"/>
    </source>
</evidence>
<feature type="compositionally biased region" description="Polar residues" evidence="1">
    <location>
        <begin position="265"/>
        <end position="275"/>
    </location>
</feature>